<dbReference type="Pfam" id="PF01656">
    <property type="entry name" value="CbiA"/>
    <property type="match status" value="1"/>
</dbReference>
<dbReference type="NCBIfam" id="NF001989">
    <property type="entry name" value="PRK00784.1"/>
    <property type="match status" value="1"/>
</dbReference>
<dbReference type="SUPFAM" id="SSF52540">
    <property type="entry name" value="P-loop containing nucleoside triphosphate hydrolases"/>
    <property type="match status" value="1"/>
</dbReference>
<keyword evidence="8" id="KW-1185">Reference proteome</keyword>
<dbReference type="Pfam" id="PF07685">
    <property type="entry name" value="GATase_3"/>
    <property type="match status" value="1"/>
</dbReference>
<sequence length="491" mass="54375">MNKKLKYPIMFVGTGSDVGKSVLAAAFCRIFKEDGYRPAPFKSQNMSLNSFVTANGGEIGRAQAVQAEACGIDCHTDMNPVLLKPSSDKTAQVILNGKVFGNYSAGSYFRGEIKEQLFAEAMKAFQRLAQKHNPMVLEGAGSISELNLKENDIANMRVAVETNAATILVADIERGGVFASVYGSIQLLTPNERKQIKGIIINKFRGDISLFDEGRKIIEEITGVPVLGVIPAFNHIQIEEEDSVSLERKATFANDNKINVAVVLLRRISNFTDFNRLEHDERVHLYYTNNRTELQKADIIILPGSKNTIADIIELRRNGVAAEISKLARAGKTVIGICGGYQMMGQRIEDPNGIESNVEAVPGLNILPATTVLEDKKQTIRSSYYFKNYKTLCSGYEIHMGKTTFAANANPLNRLDNGSNEGCWVSEKCWGTYMHGILDNPLVIDDLLAPFAEGPGTTENYNEFKQKQYKLLAAHIRQNVDMDAIYKMLQK</sequence>
<dbReference type="InterPro" id="IPR029062">
    <property type="entry name" value="Class_I_gatase-like"/>
</dbReference>
<name>A0ABM5Q486_9BACT</name>
<evidence type="ECO:0000313" key="8">
    <source>
        <dbReference type="Proteomes" id="UP000023772"/>
    </source>
</evidence>
<evidence type="ECO:0000259" key="6">
    <source>
        <dbReference type="Pfam" id="PF07685"/>
    </source>
</evidence>
<dbReference type="RefSeq" id="WP_038554207.1">
    <property type="nucleotide sequence ID" value="NZ_FOHT01000027.1"/>
</dbReference>
<dbReference type="PANTHER" id="PTHR21343">
    <property type="entry name" value="DETHIOBIOTIN SYNTHETASE"/>
    <property type="match status" value="1"/>
</dbReference>
<dbReference type="CDD" id="cd01750">
    <property type="entry name" value="GATase1_CobQ"/>
    <property type="match status" value="1"/>
</dbReference>
<dbReference type="InterPro" id="IPR027417">
    <property type="entry name" value="P-loop_NTPase"/>
</dbReference>
<evidence type="ECO:0000256" key="2">
    <source>
        <dbReference type="ARBA" id="ARBA00022573"/>
    </source>
</evidence>
<protein>
    <recommendedName>
        <fullName evidence="4">Cobyric acid synthase</fullName>
    </recommendedName>
</protein>
<dbReference type="PROSITE" id="PS51274">
    <property type="entry name" value="GATASE_COBBQ"/>
    <property type="match status" value="1"/>
</dbReference>
<feature type="domain" description="CobQ/CobB/MinD/ParA nucleotide binding" evidence="5">
    <location>
        <begin position="9"/>
        <end position="236"/>
    </location>
</feature>
<feature type="domain" description="CobB/CobQ-like glutamine amidotransferase" evidence="6">
    <location>
        <begin position="259"/>
        <end position="441"/>
    </location>
</feature>
<dbReference type="InterPro" id="IPR002586">
    <property type="entry name" value="CobQ/CobB/MinD/ParA_Nub-bd_dom"/>
</dbReference>
<organism evidence="7 8">
    <name type="scientific">Draconibacterium orientale</name>
    <dbReference type="NCBI Taxonomy" id="1168034"/>
    <lineage>
        <taxon>Bacteria</taxon>
        <taxon>Pseudomonadati</taxon>
        <taxon>Bacteroidota</taxon>
        <taxon>Bacteroidia</taxon>
        <taxon>Marinilabiliales</taxon>
        <taxon>Prolixibacteraceae</taxon>
        <taxon>Draconibacterium</taxon>
    </lineage>
</organism>
<dbReference type="HAMAP" id="MF_00028">
    <property type="entry name" value="CobQ"/>
    <property type="match status" value="1"/>
</dbReference>
<accession>A0ABM5Q486</accession>
<evidence type="ECO:0000259" key="5">
    <source>
        <dbReference type="Pfam" id="PF01656"/>
    </source>
</evidence>
<dbReference type="InterPro" id="IPR033949">
    <property type="entry name" value="CobQ_GATase1"/>
</dbReference>
<evidence type="ECO:0000256" key="1">
    <source>
        <dbReference type="ARBA" id="ARBA00004953"/>
    </source>
</evidence>
<dbReference type="NCBIfam" id="TIGR00313">
    <property type="entry name" value="cobQ"/>
    <property type="match status" value="1"/>
</dbReference>
<comment type="similarity">
    <text evidence="4">Belongs to the CobB/CobQ family. CobQ subfamily.</text>
</comment>
<reference evidence="7 8" key="1">
    <citation type="submission" date="2014-03" db="EMBL/GenBank/DDBJ databases">
        <title>Complete genome sequence of a deeply braunched marine Bacteroidia bacterium Draconibacterium orientale type strain FH5T.</title>
        <authorList>
            <person name="Li X."/>
            <person name="Wang X."/>
            <person name="Xie Z."/>
            <person name="Du Z."/>
            <person name="Chen G."/>
        </authorList>
    </citation>
    <scope>NUCLEOTIDE SEQUENCE [LARGE SCALE GENOMIC DNA]</scope>
    <source>
        <strain evidence="7 8">FH5</strain>
    </source>
</reference>
<comment type="function">
    <text evidence="4">Catalyzes amidations at positions B, D, E, and G on adenosylcobyrinic A,C-diamide. NH(2) groups are provided by glutamine, and one molecule of ATP is hydrogenolyzed for each amidation.</text>
</comment>
<dbReference type="EMBL" id="CP007451">
    <property type="protein sequence ID" value="AHW58556.1"/>
    <property type="molecule type" value="Genomic_DNA"/>
</dbReference>
<dbReference type="Gene3D" id="3.40.50.300">
    <property type="entry name" value="P-loop containing nucleotide triphosphate hydrolases"/>
    <property type="match status" value="1"/>
</dbReference>
<comment type="pathway">
    <text evidence="1 4">Cofactor biosynthesis; adenosylcobalamin biosynthesis.</text>
</comment>
<feature type="active site" description="Nucleophile" evidence="4">
    <location>
        <position position="338"/>
    </location>
</feature>
<dbReference type="CDD" id="cd05389">
    <property type="entry name" value="CobQ_N"/>
    <property type="match status" value="1"/>
</dbReference>
<gene>
    <name evidence="4" type="primary">cobQ</name>
    <name evidence="7" type="ORF">FH5T_00480</name>
</gene>
<proteinExistence type="inferred from homology"/>
<dbReference type="Proteomes" id="UP000023772">
    <property type="component" value="Chromosome"/>
</dbReference>
<keyword evidence="3 4" id="KW-0315">Glutamine amidotransferase</keyword>
<dbReference type="SUPFAM" id="SSF52317">
    <property type="entry name" value="Class I glutamine amidotransferase-like"/>
    <property type="match status" value="1"/>
</dbReference>
<evidence type="ECO:0000256" key="3">
    <source>
        <dbReference type="ARBA" id="ARBA00022962"/>
    </source>
</evidence>
<dbReference type="Gene3D" id="3.40.50.880">
    <property type="match status" value="1"/>
</dbReference>
<feature type="active site" evidence="4">
    <location>
        <position position="435"/>
    </location>
</feature>
<dbReference type="InterPro" id="IPR004459">
    <property type="entry name" value="CobQ_synth"/>
</dbReference>
<keyword evidence="2 4" id="KW-0169">Cobalamin biosynthesis</keyword>
<dbReference type="InterPro" id="IPR047045">
    <property type="entry name" value="CobQ_N"/>
</dbReference>
<evidence type="ECO:0000313" key="7">
    <source>
        <dbReference type="EMBL" id="AHW58556.1"/>
    </source>
</evidence>
<dbReference type="InterPro" id="IPR011698">
    <property type="entry name" value="GATase_3"/>
</dbReference>
<dbReference type="PANTHER" id="PTHR21343:SF1">
    <property type="entry name" value="COBYRIC ACID SYNTHASE"/>
    <property type="match status" value="1"/>
</dbReference>
<evidence type="ECO:0000256" key="4">
    <source>
        <dbReference type="HAMAP-Rule" id="MF_00028"/>
    </source>
</evidence>